<evidence type="ECO:0000313" key="2">
    <source>
        <dbReference type="EMBL" id="EQD79859.1"/>
    </source>
</evidence>
<dbReference type="Pfam" id="PF03050">
    <property type="entry name" value="DDE_Tnp_IS66"/>
    <property type="match status" value="1"/>
</dbReference>
<evidence type="ECO:0000259" key="1">
    <source>
        <dbReference type="Pfam" id="PF03050"/>
    </source>
</evidence>
<protein>
    <submittedName>
        <fullName evidence="2">Transposase</fullName>
    </submittedName>
</protein>
<proteinExistence type="predicted"/>
<dbReference type="InterPro" id="IPR004291">
    <property type="entry name" value="Transposase_IS66_central"/>
</dbReference>
<feature type="non-terminal residue" evidence="2">
    <location>
        <position position="54"/>
    </location>
</feature>
<dbReference type="EMBL" id="AUZX01001143">
    <property type="protein sequence ID" value="EQD79859.1"/>
    <property type="molecule type" value="Genomic_DNA"/>
</dbReference>
<gene>
    <name evidence="2" type="ORF">B1A_01498</name>
</gene>
<comment type="caution">
    <text evidence="2">The sequence shown here is derived from an EMBL/GenBank/DDBJ whole genome shotgun (WGS) entry which is preliminary data.</text>
</comment>
<organism evidence="2">
    <name type="scientific">mine drainage metagenome</name>
    <dbReference type="NCBI Taxonomy" id="410659"/>
    <lineage>
        <taxon>unclassified sequences</taxon>
        <taxon>metagenomes</taxon>
        <taxon>ecological metagenomes</taxon>
    </lineage>
</organism>
<reference evidence="2" key="2">
    <citation type="journal article" date="2014" name="ISME J.">
        <title>Microbial stratification in low pH oxic and suboxic macroscopic growths along an acid mine drainage.</title>
        <authorList>
            <person name="Mendez-Garcia C."/>
            <person name="Mesa V."/>
            <person name="Sprenger R.R."/>
            <person name="Richter M."/>
            <person name="Diez M.S."/>
            <person name="Solano J."/>
            <person name="Bargiela R."/>
            <person name="Golyshina O.V."/>
            <person name="Manteca A."/>
            <person name="Ramos J.L."/>
            <person name="Gallego J.R."/>
            <person name="Llorente I."/>
            <person name="Martins Dos Santos V.A."/>
            <person name="Jensen O.N."/>
            <person name="Pelaez A.I."/>
            <person name="Sanchez J."/>
            <person name="Ferrer M."/>
        </authorList>
    </citation>
    <scope>NUCLEOTIDE SEQUENCE</scope>
</reference>
<name>T1DEQ1_9ZZZZ</name>
<feature type="domain" description="Transposase IS66 central" evidence="1">
    <location>
        <begin position="4"/>
        <end position="52"/>
    </location>
</feature>
<accession>T1DEQ1</accession>
<sequence length="54" mass="6347">MPNLWERLKEHEGAVLLFARDPNVPFTNNRAERDLRMSKVKQKVSGCFRKAQYA</sequence>
<dbReference type="AlphaFoldDB" id="T1DEQ1"/>
<reference evidence="2" key="1">
    <citation type="submission" date="2013-08" db="EMBL/GenBank/DDBJ databases">
        <authorList>
            <person name="Mendez C."/>
            <person name="Richter M."/>
            <person name="Ferrer M."/>
            <person name="Sanchez J."/>
        </authorList>
    </citation>
    <scope>NUCLEOTIDE SEQUENCE</scope>
</reference>